<keyword evidence="1" id="KW-0472">Membrane</keyword>
<reference evidence="3 4" key="1">
    <citation type="submission" date="2006-10" db="EMBL/GenBank/DDBJ databases">
        <title>The Genome Sequence of Batrachochytrium dendrobatidis JEL423.</title>
        <authorList>
            <consortium name="The Broad Institute Genome Sequencing Platform"/>
            <person name="Birren B."/>
            <person name="Lander E."/>
            <person name="Galagan J."/>
            <person name="Cuomo C."/>
            <person name="Devon K."/>
            <person name="Jaffe D."/>
            <person name="Butler J."/>
            <person name="Alvarez P."/>
            <person name="Gnerre S."/>
            <person name="Grabherr M."/>
            <person name="Kleber M."/>
            <person name="Mauceli E."/>
            <person name="Brockman W."/>
            <person name="Young S."/>
            <person name="LaButti K."/>
            <person name="Sykes S."/>
            <person name="DeCaprio D."/>
            <person name="Crawford M."/>
            <person name="Koehrsen M."/>
            <person name="Engels R."/>
            <person name="Montgomery P."/>
            <person name="Pearson M."/>
            <person name="Howarth C."/>
            <person name="Larson L."/>
            <person name="White J."/>
            <person name="O'Leary S."/>
            <person name="Kodira C."/>
            <person name="Zeng Q."/>
            <person name="Yandava C."/>
            <person name="Alvarado L."/>
            <person name="Longcore J."/>
            <person name="James T."/>
        </authorList>
    </citation>
    <scope>NUCLEOTIDE SEQUENCE [LARGE SCALE GENOMIC DNA]</scope>
    <source>
        <strain evidence="3 4">JEL423</strain>
    </source>
</reference>
<dbReference type="Gene3D" id="1.10.167.10">
    <property type="entry name" value="Regulator of G-protein Signalling 4, domain 2"/>
    <property type="match status" value="1"/>
</dbReference>
<dbReference type="PANTHER" id="PTHR10845">
    <property type="entry name" value="REGULATOR OF G PROTEIN SIGNALING"/>
    <property type="match status" value="1"/>
</dbReference>
<dbReference type="Pfam" id="PF00615">
    <property type="entry name" value="RGS"/>
    <property type="match status" value="1"/>
</dbReference>
<feature type="transmembrane region" description="Helical" evidence="1">
    <location>
        <begin position="154"/>
        <end position="175"/>
    </location>
</feature>
<feature type="transmembrane region" description="Helical" evidence="1">
    <location>
        <begin position="226"/>
        <end position="247"/>
    </location>
</feature>
<evidence type="ECO:0000313" key="4">
    <source>
        <dbReference type="Proteomes" id="UP000077115"/>
    </source>
</evidence>
<keyword evidence="1" id="KW-1133">Transmembrane helix</keyword>
<dbReference type="SUPFAM" id="SSF48097">
    <property type="entry name" value="Regulator of G-protein signaling, RGS"/>
    <property type="match status" value="1"/>
</dbReference>
<dbReference type="AlphaFoldDB" id="A0A177W824"/>
<evidence type="ECO:0000259" key="2">
    <source>
        <dbReference type="PROSITE" id="PS50132"/>
    </source>
</evidence>
<feature type="domain" description="RGS" evidence="2">
    <location>
        <begin position="354"/>
        <end position="483"/>
    </location>
</feature>
<dbReference type="STRING" id="403673.A0A177W824"/>
<dbReference type="VEuPathDB" id="FungiDB:BDEG_20450"/>
<dbReference type="CDD" id="cd07440">
    <property type="entry name" value="RGS"/>
    <property type="match status" value="1"/>
</dbReference>
<feature type="transmembrane region" description="Helical" evidence="1">
    <location>
        <begin position="20"/>
        <end position="43"/>
    </location>
</feature>
<proteinExistence type="predicted"/>
<feature type="transmembrane region" description="Helical" evidence="1">
    <location>
        <begin position="195"/>
        <end position="214"/>
    </location>
</feature>
<reference evidence="3 4" key="2">
    <citation type="submission" date="2016-05" db="EMBL/GenBank/DDBJ databases">
        <title>Lineage-specific infection strategies underlie the spectrum of fungal disease in amphibians.</title>
        <authorList>
            <person name="Cuomo C.A."/>
            <person name="Farrer R.A."/>
            <person name="James T."/>
            <person name="Longcore J."/>
            <person name="Birren B."/>
        </authorList>
    </citation>
    <scope>NUCLEOTIDE SEQUENCE [LARGE SCALE GENOMIC DNA]</scope>
    <source>
        <strain evidence="3 4">JEL423</strain>
    </source>
</reference>
<dbReference type="PANTHER" id="PTHR10845:SF192">
    <property type="entry name" value="DOUBLE HIT, ISOFORM B"/>
    <property type="match status" value="1"/>
</dbReference>
<dbReference type="InterPro" id="IPR044926">
    <property type="entry name" value="RGS_subdomain_2"/>
</dbReference>
<dbReference type="SMART" id="SM00315">
    <property type="entry name" value="RGS"/>
    <property type="match status" value="1"/>
</dbReference>
<dbReference type="InterPro" id="IPR016137">
    <property type="entry name" value="RGS"/>
</dbReference>
<dbReference type="EMBL" id="DS022300">
    <property type="protein sequence ID" value="OAJ36257.1"/>
    <property type="molecule type" value="Genomic_DNA"/>
</dbReference>
<feature type="transmembrane region" description="Helical" evidence="1">
    <location>
        <begin position="55"/>
        <end position="77"/>
    </location>
</feature>
<protein>
    <recommendedName>
        <fullName evidence="2">RGS domain-containing protein</fullName>
    </recommendedName>
</protein>
<feature type="transmembrane region" description="Helical" evidence="1">
    <location>
        <begin position="259"/>
        <end position="281"/>
    </location>
</feature>
<gene>
    <name evidence="3" type="ORF">BDEG_20450</name>
</gene>
<dbReference type="OrthoDB" id="2100419at2759"/>
<evidence type="ECO:0000313" key="3">
    <source>
        <dbReference type="EMBL" id="OAJ36257.1"/>
    </source>
</evidence>
<organism evidence="3 4">
    <name type="scientific">Batrachochytrium dendrobatidis (strain JEL423)</name>
    <dbReference type="NCBI Taxonomy" id="403673"/>
    <lineage>
        <taxon>Eukaryota</taxon>
        <taxon>Fungi</taxon>
        <taxon>Fungi incertae sedis</taxon>
        <taxon>Chytridiomycota</taxon>
        <taxon>Chytridiomycota incertae sedis</taxon>
        <taxon>Chytridiomycetes</taxon>
        <taxon>Rhizophydiales</taxon>
        <taxon>Rhizophydiales incertae sedis</taxon>
        <taxon>Batrachochytrium</taxon>
    </lineage>
</organism>
<accession>A0A177W824</accession>
<sequence>MQNDTDLNALARQLTQVGSLGLLKLVISSFHIVLIIICIPLFIRERKQPMIKHRSWTINILGCVTTTTCIAVDAVSAMPNWLSYENRRIGLVIQSLCYITPLCCFLPTYLRHYFLLQLPVLQTKLLDYDTMVDPEKYKIHSRALIQTKFLSSELGAWTFFLINSIPCFIILLYFLSITNLDKMALGLPNPTDASTTYIGLAQLVVSGVFLLSYGPRSPKDNFQIMTQFYIVTALAIGVVLTSLIGIVSGNSNVIKICHIFSAVLVFLTVSVDLIIPLQFLLTNKRYKLSPIRLSTGALKKRSVKKPGHSMRVQVNLSQENALSNGISSGEGATSEGSRSVKSQSSCAGKVANFSVPKILADPILYDAFCVYLAREFSMESLLFIEAVRWYKKQITASPTRDNIIALSEKIHNEFIAPNSVNEVNLPKKDVMRLDRELQSILEGESSLASTLAVYDQAAAHIEQMLTLNHLRKFVASSIFREATEAK</sequence>
<feature type="transmembrane region" description="Helical" evidence="1">
    <location>
        <begin position="89"/>
        <end position="110"/>
    </location>
</feature>
<dbReference type="PROSITE" id="PS50132">
    <property type="entry name" value="RGS"/>
    <property type="match status" value="1"/>
</dbReference>
<dbReference type="InterPro" id="IPR036305">
    <property type="entry name" value="RGS_sf"/>
</dbReference>
<keyword evidence="1" id="KW-0812">Transmembrane</keyword>
<dbReference type="Proteomes" id="UP000077115">
    <property type="component" value="Unassembled WGS sequence"/>
</dbReference>
<evidence type="ECO:0000256" key="1">
    <source>
        <dbReference type="SAM" id="Phobius"/>
    </source>
</evidence>
<name>A0A177W824_BATDL</name>